<feature type="transmembrane region" description="Helical" evidence="1">
    <location>
        <begin position="356"/>
        <end position="377"/>
    </location>
</feature>
<feature type="transmembrane region" description="Helical" evidence="1">
    <location>
        <begin position="43"/>
        <end position="62"/>
    </location>
</feature>
<feature type="transmembrane region" description="Helical" evidence="1">
    <location>
        <begin position="125"/>
        <end position="155"/>
    </location>
</feature>
<feature type="transmembrane region" description="Helical" evidence="1">
    <location>
        <begin position="82"/>
        <end position="104"/>
    </location>
</feature>
<proteinExistence type="predicted"/>
<evidence type="ECO:0000313" key="4">
    <source>
        <dbReference type="Proteomes" id="UP001225761"/>
    </source>
</evidence>
<keyword evidence="1" id="KW-1133">Transmembrane helix</keyword>
<comment type="caution">
    <text evidence="3">The sequence shown here is derived from an EMBL/GenBank/DDBJ whole genome shotgun (WGS) entry which is preliminary data.</text>
</comment>
<feature type="transmembrane region" description="Helical" evidence="1">
    <location>
        <begin position="261"/>
        <end position="279"/>
    </location>
</feature>
<evidence type="ECO:0000313" key="3">
    <source>
        <dbReference type="EMBL" id="MDI9875117.1"/>
    </source>
</evidence>
<dbReference type="PANTHER" id="PTHR30590">
    <property type="entry name" value="INNER MEMBRANE PROTEIN"/>
    <property type="match status" value="1"/>
</dbReference>
<reference evidence="3 4" key="1">
    <citation type="submission" date="2023-05" db="EMBL/GenBank/DDBJ databases">
        <title>Novel species of genus Flectobacillus isolated from stream in China.</title>
        <authorList>
            <person name="Lu H."/>
        </authorList>
    </citation>
    <scope>NUCLEOTIDE SEQUENCE [LARGE SCALE GENOMIC DNA]</scope>
    <source>
        <strain evidence="3 4">LFS242W</strain>
    </source>
</reference>
<dbReference type="InterPro" id="IPR052529">
    <property type="entry name" value="Bact_Transport_Assoc"/>
</dbReference>
<feature type="transmembrane region" description="Helical" evidence="1">
    <location>
        <begin position="222"/>
        <end position="241"/>
    </location>
</feature>
<evidence type="ECO:0000259" key="2">
    <source>
        <dbReference type="Pfam" id="PF04235"/>
    </source>
</evidence>
<sequence>MCATLDENQNNAKENDYSDTYLMTDSSPISQNQRISIIDILRGWALFSVVIMNYSTIYGWNTHSSETNTDSLTSFIESSTEIIFGSKGWTLLAILFGFGFSALLKKINKNGQPLYTFFIKRMLWLFVFAFFNTIFFGGDILNDYVLMGLILLLFYNFNTKTLFVFGIGILLLTPFLQSYLGRQHLLFAPKDRDIFYQLYNRNGILDNIKANLFMRYKWMLRLSYSMILHLIQLGCFLIGVALHRSNFFAENNINIKVIKRIFLVSLTFSISIFLLLLAIEKNELDFNNYYNLYYPQIIFIMISTTTGIIWLYFSNKTKRIFSALEVTGKMTLTNYVTQNIIAFVLFICVRPNWALHWYLLTGLIIYIIQILTSKWWLTKYNYGLLEWLWRSLSYQRLFQLKK</sequence>
<organism evidence="3 4">
    <name type="scientific">Flectobacillus rivi</name>
    <dbReference type="NCBI Taxonomy" id="2984209"/>
    <lineage>
        <taxon>Bacteria</taxon>
        <taxon>Pseudomonadati</taxon>
        <taxon>Bacteroidota</taxon>
        <taxon>Cytophagia</taxon>
        <taxon>Cytophagales</taxon>
        <taxon>Flectobacillaceae</taxon>
        <taxon>Flectobacillus</taxon>
    </lineage>
</organism>
<feature type="transmembrane region" description="Helical" evidence="1">
    <location>
        <begin position="332"/>
        <end position="349"/>
    </location>
</feature>
<dbReference type="Pfam" id="PF04235">
    <property type="entry name" value="DUF418"/>
    <property type="match status" value="1"/>
</dbReference>
<protein>
    <submittedName>
        <fullName evidence="3">DUF418 domain-containing protein</fullName>
    </submittedName>
</protein>
<name>A0ABT6Z1Y6_9BACT</name>
<feature type="transmembrane region" description="Helical" evidence="1">
    <location>
        <begin position="291"/>
        <end position="312"/>
    </location>
</feature>
<accession>A0ABT6Z1Y6</accession>
<keyword evidence="1" id="KW-0472">Membrane</keyword>
<feature type="transmembrane region" description="Helical" evidence="1">
    <location>
        <begin position="161"/>
        <end position="180"/>
    </location>
</feature>
<feature type="domain" description="DUF418" evidence="2">
    <location>
        <begin position="243"/>
        <end position="395"/>
    </location>
</feature>
<dbReference type="Proteomes" id="UP001225761">
    <property type="component" value="Unassembled WGS sequence"/>
</dbReference>
<gene>
    <name evidence="3" type="ORF">QM481_11315</name>
</gene>
<keyword evidence="4" id="KW-1185">Reference proteome</keyword>
<dbReference type="EMBL" id="JASHIE010000006">
    <property type="protein sequence ID" value="MDI9875117.1"/>
    <property type="molecule type" value="Genomic_DNA"/>
</dbReference>
<dbReference type="PANTHER" id="PTHR30590:SF3">
    <property type="entry name" value="HYPOTHETICAL MEMBRANE SPANNING PROTEIN"/>
    <property type="match status" value="1"/>
</dbReference>
<keyword evidence="1" id="KW-0812">Transmembrane</keyword>
<evidence type="ECO:0000256" key="1">
    <source>
        <dbReference type="SAM" id="Phobius"/>
    </source>
</evidence>
<dbReference type="RefSeq" id="WP_283381862.1">
    <property type="nucleotide sequence ID" value="NZ_JASHIE010000006.1"/>
</dbReference>
<dbReference type="InterPro" id="IPR007349">
    <property type="entry name" value="DUF418"/>
</dbReference>